<feature type="compositionally biased region" description="Low complexity" evidence="1">
    <location>
        <begin position="75"/>
        <end position="89"/>
    </location>
</feature>
<protein>
    <submittedName>
        <fullName evidence="2">Uncharacterized protein</fullName>
    </submittedName>
</protein>
<evidence type="ECO:0000313" key="2">
    <source>
        <dbReference type="EMBL" id="THH04529.1"/>
    </source>
</evidence>
<feature type="compositionally biased region" description="Polar residues" evidence="1">
    <location>
        <begin position="139"/>
        <end position="156"/>
    </location>
</feature>
<dbReference type="EMBL" id="SGPL01001145">
    <property type="protein sequence ID" value="THH04529.1"/>
    <property type="molecule type" value="Genomic_DNA"/>
</dbReference>
<evidence type="ECO:0000313" key="3">
    <source>
        <dbReference type="Proteomes" id="UP000310158"/>
    </source>
</evidence>
<comment type="caution">
    <text evidence="2">The sequence shown here is derived from an EMBL/GenBank/DDBJ whole genome shotgun (WGS) entry which is preliminary data.</text>
</comment>
<dbReference type="AlphaFoldDB" id="A0A4S4KZX3"/>
<feature type="region of interest" description="Disordered" evidence="1">
    <location>
        <begin position="29"/>
        <end position="156"/>
    </location>
</feature>
<name>A0A4S4KZX3_9AGAM</name>
<proteinExistence type="predicted"/>
<keyword evidence="3" id="KW-1185">Reference proteome</keyword>
<dbReference type="Proteomes" id="UP000310158">
    <property type="component" value="Unassembled WGS sequence"/>
</dbReference>
<sequence>MVPAPSQHTDQRPLSARLEALFSFDNPAAAVQPHPVSEHDAMRAPRPLTLLPAQNGIPKPSLKPRQLQLSPLDMPSRPSSTQPSPQRSPLPILRWLGRQPSPSSASTSGSPPTSRSSSPISALRDALSSTLPTPPPAAHQSQHSPSSRTRTNHPPT</sequence>
<gene>
    <name evidence="2" type="ORF">EW146_g10153</name>
</gene>
<organism evidence="2 3">
    <name type="scientific">Bondarzewia mesenterica</name>
    <dbReference type="NCBI Taxonomy" id="1095465"/>
    <lineage>
        <taxon>Eukaryota</taxon>
        <taxon>Fungi</taxon>
        <taxon>Dikarya</taxon>
        <taxon>Basidiomycota</taxon>
        <taxon>Agaricomycotina</taxon>
        <taxon>Agaricomycetes</taxon>
        <taxon>Russulales</taxon>
        <taxon>Bondarzewiaceae</taxon>
        <taxon>Bondarzewia</taxon>
    </lineage>
</organism>
<accession>A0A4S4KZX3</accession>
<reference evidence="2 3" key="1">
    <citation type="submission" date="2019-02" db="EMBL/GenBank/DDBJ databases">
        <title>Genome sequencing of the rare red list fungi Bondarzewia mesenterica.</title>
        <authorList>
            <person name="Buettner E."/>
            <person name="Kellner H."/>
        </authorList>
    </citation>
    <scope>NUCLEOTIDE SEQUENCE [LARGE SCALE GENOMIC DNA]</scope>
    <source>
        <strain evidence="2 3">DSM 108281</strain>
    </source>
</reference>
<evidence type="ECO:0000256" key="1">
    <source>
        <dbReference type="SAM" id="MobiDB-lite"/>
    </source>
</evidence>
<feature type="compositionally biased region" description="Low complexity" evidence="1">
    <location>
        <begin position="100"/>
        <end position="121"/>
    </location>
</feature>
<feature type="non-terminal residue" evidence="2">
    <location>
        <position position="156"/>
    </location>
</feature>